<evidence type="ECO:0000313" key="16">
    <source>
        <dbReference type="EMBL" id="GAA3393636.1"/>
    </source>
</evidence>
<dbReference type="PROSITE" id="PS50059">
    <property type="entry name" value="FKBP_PPIASE"/>
    <property type="match status" value="1"/>
</dbReference>
<dbReference type="PIRSF" id="PIRSF003095">
    <property type="entry name" value="Trigger_factor"/>
    <property type="match status" value="1"/>
</dbReference>
<dbReference type="PANTHER" id="PTHR30560">
    <property type="entry name" value="TRIGGER FACTOR CHAPERONE AND PEPTIDYL-PROLYL CIS/TRANS ISOMERASE"/>
    <property type="match status" value="1"/>
</dbReference>
<dbReference type="SUPFAM" id="SSF109998">
    <property type="entry name" value="Triger factor/SurA peptide-binding domain-like"/>
    <property type="match status" value="1"/>
</dbReference>
<dbReference type="Proteomes" id="UP001501676">
    <property type="component" value="Unassembled WGS sequence"/>
</dbReference>
<keyword evidence="7 11" id="KW-0143">Chaperone</keyword>
<evidence type="ECO:0000256" key="6">
    <source>
        <dbReference type="ARBA" id="ARBA00023110"/>
    </source>
</evidence>
<dbReference type="Pfam" id="PF05698">
    <property type="entry name" value="Trigger_C"/>
    <property type="match status" value="1"/>
</dbReference>
<gene>
    <name evidence="11 16" type="primary">tig</name>
    <name evidence="16" type="ORF">GCM10020369_59960</name>
</gene>
<dbReference type="InterPro" id="IPR008881">
    <property type="entry name" value="Trigger_fac_ribosome-bd_bac"/>
</dbReference>
<comment type="function">
    <text evidence="11">Involved in protein export. Acts as a chaperone by maintaining the newly synthesized protein in an open conformation. Functions as a peptidyl-prolyl cis-trans isomerase.</text>
</comment>
<evidence type="ECO:0000256" key="5">
    <source>
        <dbReference type="ARBA" id="ARBA00022618"/>
    </source>
</evidence>
<dbReference type="InterPro" id="IPR046357">
    <property type="entry name" value="PPIase_dom_sf"/>
</dbReference>
<sequence length="462" mass="50420">MKSTVETLSPTRVRLAVEVPFEELQPNLDQAYRSIANQISIPGFRKGKVPPRLIDQRIGRAAVLEETLNNAIPTHYSTAVREHDVKVIGRPEVEVTELQDGEKVAFTAEVDVRPELTLPDFATLEVTVDEAEVADSDIDDQVDSLRQRFSTLKGVEREVRTGDFVQLDLHATIDGEDIEGGSAENVSYEVGSGQLLEGTDAAIEGHSAGEEVTFTTTLAGGEHAGKDADVKVMIRTVKEKELPELDDEFAQTASEFDTLEELRNDVRTRLGRVKKLEQAVAARDKTLEVLLAAVEVPMPEKVLADEIEYRKHQLSHALENAGVTLEQYLENEGQTQEEFDEQLEKDCAQAVRSQLVLDAVADTEEVGIDDGELTSEVVRRAQQSGVPPQQFADQLVQNGELPIVVADLRRGKALGLITEQAKIVDSAGNPVDLKALQAEINPPQADATASDVVPADAEPAQA</sequence>
<evidence type="ECO:0000256" key="11">
    <source>
        <dbReference type="HAMAP-Rule" id="MF_00303"/>
    </source>
</evidence>
<evidence type="ECO:0000256" key="7">
    <source>
        <dbReference type="ARBA" id="ARBA00023186"/>
    </source>
</evidence>
<protein>
    <recommendedName>
        <fullName evidence="4 11">Trigger factor</fullName>
        <shortName evidence="11">TF</shortName>
        <ecNumber evidence="3 11">5.2.1.8</ecNumber>
    </recommendedName>
    <alternativeName>
        <fullName evidence="10 11">PPIase</fullName>
    </alternativeName>
</protein>
<accession>A0ABP6T6N6</accession>
<evidence type="ECO:0000256" key="9">
    <source>
        <dbReference type="ARBA" id="ARBA00023306"/>
    </source>
</evidence>
<dbReference type="HAMAP" id="MF_00303">
    <property type="entry name" value="Trigger_factor_Tig"/>
    <property type="match status" value="1"/>
</dbReference>
<comment type="domain">
    <text evidence="11">Consists of 3 domains; the N-terminus binds the ribosome, the middle domain has PPIase activity, while the C-terminus has intrinsic chaperone activity on its own.</text>
</comment>
<dbReference type="Gene3D" id="3.30.70.1050">
    <property type="entry name" value="Trigger factor ribosome-binding domain"/>
    <property type="match status" value="1"/>
</dbReference>
<dbReference type="SUPFAM" id="SSF102735">
    <property type="entry name" value="Trigger factor ribosome-binding domain"/>
    <property type="match status" value="1"/>
</dbReference>
<evidence type="ECO:0000256" key="8">
    <source>
        <dbReference type="ARBA" id="ARBA00023235"/>
    </source>
</evidence>
<name>A0ABP6T6N6_9ACTN</name>
<keyword evidence="17" id="KW-1185">Reference proteome</keyword>
<feature type="region of interest" description="Disordered" evidence="14">
    <location>
        <begin position="442"/>
        <end position="462"/>
    </location>
</feature>
<dbReference type="RefSeq" id="WP_345731599.1">
    <property type="nucleotide sequence ID" value="NZ_BAAAYN010000043.1"/>
</dbReference>
<comment type="subcellular location">
    <subcellularLocation>
        <location evidence="11">Cytoplasm</location>
    </subcellularLocation>
    <text evidence="11">About half TF is bound to the ribosome near the polypeptide exit tunnel while the other half is free in the cytoplasm.</text>
</comment>
<proteinExistence type="inferred from homology"/>
<dbReference type="InterPro" id="IPR037041">
    <property type="entry name" value="Trigger_fac_C_sf"/>
</dbReference>
<dbReference type="InterPro" id="IPR027304">
    <property type="entry name" value="Trigger_fact/SurA_dom_sf"/>
</dbReference>
<dbReference type="Pfam" id="PF00254">
    <property type="entry name" value="FKBP_C"/>
    <property type="match status" value="1"/>
</dbReference>
<dbReference type="EMBL" id="BAAAYN010000043">
    <property type="protein sequence ID" value="GAA3393636.1"/>
    <property type="molecule type" value="Genomic_DNA"/>
</dbReference>
<reference evidence="17" key="1">
    <citation type="journal article" date="2019" name="Int. J. Syst. Evol. Microbiol.">
        <title>The Global Catalogue of Microorganisms (GCM) 10K type strain sequencing project: providing services to taxonomists for standard genome sequencing and annotation.</title>
        <authorList>
            <consortium name="The Broad Institute Genomics Platform"/>
            <consortium name="The Broad Institute Genome Sequencing Center for Infectious Disease"/>
            <person name="Wu L."/>
            <person name="Ma J."/>
        </authorList>
    </citation>
    <scope>NUCLEOTIDE SEQUENCE [LARGE SCALE GENOMIC DNA]</scope>
    <source>
        <strain evidence="17">JCM 9458</strain>
    </source>
</reference>
<comment type="similarity">
    <text evidence="2 11 13">Belongs to the FKBP-type PPIase family. Tig subfamily.</text>
</comment>
<keyword evidence="11" id="KW-0963">Cytoplasm</keyword>
<organism evidence="16 17">
    <name type="scientific">Cryptosporangium minutisporangium</name>
    <dbReference type="NCBI Taxonomy" id="113569"/>
    <lineage>
        <taxon>Bacteria</taxon>
        <taxon>Bacillati</taxon>
        <taxon>Actinomycetota</taxon>
        <taxon>Actinomycetes</taxon>
        <taxon>Cryptosporangiales</taxon>
        <taxon>Cryptosporangiaceae</taxon>
        <taxon>Cryptosporangium</taxon>
    </lineage>
</organism>
<dbReference type="Gene3D" id="3.10.50.40">
    <property type="match status" value="1"/>
</dbReference>
<feature type="domain" description="PPIase FKBP-type" evidence="15">
    <location>
        <begin position="162"/>
        <end position="215"/>
    </location>
</feature>
<evidence type="ECO:0000256" key="12">
    <source>
        <dbReference type="PROSITE-ProRule" id="PRU00277"/>
    </source>
</evidence>
<evidence type="ECO:0000256" key="14">
    <source>
        <dbReference type="SAM" id="MobiDB-lite"/>
    </source>
</evidence>
<dbReference type="Pfam" id="PF05697">
    <property type="entry name" value="Trigger_N"/>
    <property type="match status" value="1"/>
</dbReference>
<dbReference type="InterPro" id="IPR008880">
    <property type="entry name" value="Trigger_fac_C"/>
</dbReference>
<keyword evidence="8 11" id="KW-0413">Isomerase</keyword>
<dbReference type="InterPro" id="IPR005215">
    <property type="entry name" value="Trig_fac"/>
</dbReference>
<dbReference type="EC" id="5.2.1.8" evidence="3 11"/>
<evidence type="ECO:0000313" key="17">
    <source>
        <dbReference type="Proteomes" id="UP001501676"/>
    </source>
</evidence>
<evidence type="ECO:0000256" key="2">
    <source>
        <dbReference type="ARBA" id="ARBA00005464"/>
    </source>
</evidence>
<evidence type="ECO:0000256" key="13">
    <source>
        <dbReference type="RuleBase" id="RU003914"/>
    </source>
</evidence>
<comment type="catalytic activity">
    <reaction evidence="1 11 12">
        <text>[protein]-peptidylproline (omega=180) = [protein]-peptidylproline (omega=0)</text>
        <dbReference type="Rhea" id="RHEA:16237"/>
        <dbReference type="Rhea" id="RHEA-COMP:10747"/>
        <dbReference type="Rhea" id="RHEA-COMP:10748"/>
        <dbReference type="ChEBI" id="CHEBI:83833"/>
        <dbReference type="ChEBI" id="CHEBI:83834"/>
        <dbReference type="EC" id="5.2.1.8"/>
    </reaction>
</comment>
<comment type="caution">
    <text evidence="16">The sequence shown here is derived from an EMBL/GenBank/DDBJ whole genome shotgun (WGS) entry which is preliminary data.</text>
</comment>
<evidence type="ECO:0000256" key="3">
    <source>
        <dbReference type="ARBA" id="ARBA00013194"/>
    </source>
</evidence>
<dbReference type="InterPro" id="IPR001179">
    <property type="entry name" value="PPIase_FKBP_dom"/>
</dbReference>
<dbReference type="InterPro" id="IPR036611">
    <property type="entry name" value="Trigger_fac_ribosome-bd_sf"/>
</dbReference>
<dbReference type="Gene3D" id="1.10.3120.10">
    <property type="entry name" value="Trigger factor, C-terminal domain"/>
    <property type="match status" value="1"/>
</dbReference>
<evidence type="ECO:0000256" key="10">
    <source>
        <dbReference type="ARBA" id="ARBA00029986"/>
    </source>
</evidence>
<keyword evidence="6 11" id="KW-0697">Rotamase</keyword>
<dbReference type="PANTHER" id="PTHR30560:SF3">
    <property type="entry name" value="TRIGGER FACTOR-LIKE PROTEIN TIG, CHLOROPLASTIC"/>
    <property type="match status" value="1"/>
</dbReference>
<evidence type="ECO:0000256" key="1">
    <source>
        <dbReference type="ARBA" id="ARBA00000971"/>
    </source>
</evidence>
<keyword evidence="9 11" id="KW-0131">Cell cycle</keyword>
<evidence type="ECO:0000259" key="15">
    <source>
        <dbReference type="PROSITE" id="PS50059"/>
    </source>
</evidence>
<dbReference type="NCBIfam" id="TIGR00115">
    <property type="entry name" value="tig"/>
    <property type="match status" value="1"/>
</dbReference>
<evidence type="ECO:0000256" key="4">
    <source>
        <dbReference type="ARBA" id="ARBA00016902"/>
    </source>
</evidence>
<dbReference type="SUPFAM" id="SSF54534">
    <property type="entry name" value="FKBP-like"/>
    <property type="match status" value="1"/>
</dbReference>
<keyword evidence="5 11" id="KW-0132">Cell division</keyword>